<name>A0A401GEX5_9APHY</name>
<gene>
    <name evidence="4" type="ORF">SCP_0304470</name>
</gene>
<dbReference type="GeneID" id="38777645"/>
<dbReference type="Pfam" id="PF00106">
    <property type="entry name" value="adh_short"/>
    <property type="match status" value="1"/>
</dbReference>
<dbReference type="SUPFAM" id="SSF51735">
    <property type="entry name" value="NAD(P)-binding Rossmann-fold domains"/>
    <property type="match status" value="1"/>
</dbReference>
<dbReference type="GO" id="GO:0005783">
    <property type="term" value="C:endoplasmic reticulum"/>
    <property type="evidence" value="ECO:0007669"/>
    <property type="project" value="TreeGrafter"/>
</dbReference>
<dbReference type="CDD" id="cd05374">
    <property type="entry name" value="17beta-HSD-like_SDR_c"/>
    <property type="match status" value="1"/>
</dbReference>
<dbReference type="PRINTS" id="PR00080">
    <property type="entry name" value="SDRFAMILY"/>
</dbReference>
<dbReference type="RefSeq" id="XP_027611641.1">
    <property type="nucleotide sequence ID" value="XM_027755840.1"/>
</dbReference>
<dbReference type="STRING" id="139825.A0A401GEX5"/>
<comment type="caution">
    <text evidence="4">The sequence shown here is derived from an EMBL/GenBank/DDBJ whole genome shotgun (WGS) entry which is preliminary data.</text>
</comment>
<sequence length="279" mass="30634">MSASLKVVLVTGCSAGGIGFALCEEFAARGCKVYATARRMEAMEGFKHENIQRLHLDVTSEENINAVVQTIVNEEGKIDIVVNNAGVPCHGPLIDVPMDTAQRVFETNVFSILRVSRAVIPHMASRKSGTIVNIGSIGGEITTPWNGIYSATKACVERFSESLYMECQPFNISVVHVSSGGVSSNLARNSLTQLVLPPDSLYKPYVDAIIVRVNMSQRRAMPAEEFARRVVGAAIAHRPPRYMTLGTSSFLFAIFKWLPRGWVLGRLWKAFSWRSDKAA</sequence>
<dbReference type="InterPro" id="IPR036291">
    <property type="entry name" value="NAD(P)-bd_dom_sf"/>
</dbReference>
<dbReference type="Gene3D" id="3.40.50.720">
    <property type="entry name" value="NAD(P)-binding Rossmann-like Domain"/>
    <property type="match status" value="1"/>
</dbReference>
<keyword evidence="5" id="KW-1185">Reference proteome</keyword>
<dbReference type="FunFam" id="3.40.50.720:FF:000261">
    <property type="entry name" value="NADPH-dependent 1-acyldihydroxyacetone phosphate reductase"/>
    <property type="match status" value="1"/>
</dbReference>
<dbReference type="InParanoid" id="A0A401GEX5"/>
<dbReference type="PANTHER" id="PTHR44169:SF6">
    <property type="entry name" value="NADPH-DEPENDENT 1-ACYLDIHYDROXYACETONE PHOSPHATE REDUCTASE"/>
    <property type="match status" value="1"/>
</dbReference>
<dbReference type="OrthoDB" id="2102561at2759"/>
<evidence type="ECO:0000313" key="4">
    <source>
        <dbReference type="EMBL" id="GBE80728.1"/>
    </source>
</evidence>
<dbReference type="PANTHER" id="PTHR44169">
    <property type="entry name" value="NADPH-DEPENDENT 1-ACYLDIHYDROXYACETONE PHOSPHATE REDUCTASE"/>
    <property type="match status" value="1"/>
</dbReference>
<organism evidence="4 5">
    <name type="scientific">Sparassis crispa</name>
    <dbReference type="NCBI Taxonomy" id="139825"/>
    <lineage>
        <taxon>Eukaryota</taxon>
        <taxon>Fungi</taxon>
        <taxon>Dikarya</taxon>
        <taxon>Basidiomycota</taxon>
        <taxon>Agaricomycotina</taxon>
        <taxon>Agaricomycetes</taxon>
        <taxon>Polyporales</taxon>
        <taxon>Sparassidaceae</taxon>
        <taxon>Sparassis</taxon>
    </lineage>
</organism>
<proteinExistence type="inferred from homology"/>
<evidence type="ECO:0000313" key="5">
    <source>
        <dbReference type="Proteomes" id="UP000287166"/>
    </source>
</evidence>
<comment type="similarity">
    <text evidence="1 3">Belongs to the short-chain dehydrogenases/reductases (SDR) family.</text>
</comment>
<reference evidence="4 5" key="1">
    <citation type="journal article" date="2018" name="Sci. Rep.">
        <title>Genome sequence of the cauliflower mushroom Sparassis crispa (Hanabiratake) and its association with beneficial usage.</title>
        <authorList>
            <person name="Kiyama R."/>
            <person name="Furutani Y."/>
            <person name="Kawaguchi K."/>
            <person name="Nakanishi T."/>
        </authorList>
    </citation>
    <scope>NUCLEOTIDE SEQUENCE [LARGE SCALE GENOMIC DNA]</scope>
</reference>
<evidence type="ECO:0000256" key="1">
    <source>
        <dbReference type="ARBA" id="ARBA00006484"/>
    </source>
</evidence>
<protein>
    <submittedName>
        <fullName evidence="4">NADPH-dependent 1-acyldihydroxyacetone phosphate reductase</fullName>
    </submittedName>
</protein>
<accession>A0A401GEX5</accession>
<dbReference type="AlphaFoldDB" id="A0A401GEX5"/>
<evidence type="ECO:0000256" key="3">
    <source>
        <dbReference type="RuleBase" id="RU000363"/>
    </source>
</evidence>
<evidence type="ECO:0000256" key="2">
    <source>
        <dbReference type="ARBA" id="ARBA00023002"/>
    </source>
</evidence>
<dbReference type="EMBL" id="BFAD01000003">
    <property type="protein sequence ID" value="GBE80728.1"/>
    <property type="molecule type" value="Genomic_DNA"/>
</dbReference>
<dbReference type="GO" id="GO:0016491">
    <property type="term" value="F:oxidoreductase activity"/>
    <property type="evidence" value="ECO:0007669"/>
    <property type="project" value="UniProtKB-KW"/>
</dbReference>
<dbReference type="PRINTS" id="PR00081">
    <property type="entry name" value="GDHRDH"/>
</dbReference>
<dbReference type="Proteomes" id="UP000287166">
    <property type="component" value="Unassembled WGS sequence"/>
</dbReference>
<keyword evidence="2" id="KW-0560">Oxidoreductase</keyword>
<dbReference type="InterPro" id="IPR002347">
    <property type="entry name" value="SDR_fam"/>
</dbReference>